<dbReference type="AlphaFoldDB" id="A0A1I8HQE1"/>
<evidence type="ECO:0000313" key="3">
    <source>
        <dbReference type="WBParaSite" id="maker-uti_cns_0004584-snap-gene-0.4-mRNA-1"/>
    </source>
</evidence>
<keyword evidence="2" id="KW-1185">Reference proteome</keyword>
<dbReference type="Proteomes" id="UP000095280">
    <property type="component" value="Unplaced"/>
</dbReference>
<evidence type="ECO:0000313" key="2">
    <source>
        <dbReference type="Proteomes" id="UP000095280"/>
    </source>
</evidence>
<keyword evidence="1" id="KW-0175">Coiled coil</keyword>
<reference evidence="3 4" key="1">
    <citation type="submission" date="2016-11" db="UniProtKB">
        <authorList>
            <consortium name="WormBaseParasite"/>
        </authorList>
    </citation>
    <scope>IDENTIFICATION</scope>
</reference>
<dbReference type="WBParaSite" id="maker-uti_cns_0007349-snap-gene-0.3-mRNA-1">
    <property type="protein sequence ID" value="maker-uti_cns_0007349-snap-gene-0.3-mRNA-1"/>
    <property type="gene ID" value="maker-uti_cns_0007349-snap-gene-0.3"/>
</dbReference>
<feature type="coiled-coil region" evidence="1">
    <location>
        <begin position="417"/>
        <end position="444"/>
    </location>
</feature>
<sequence length="456" mass="48524">MSSSANPTRGDKFPDLASVESLADKFSNVKINDDAYSSALADVEAALLANQSATPGLVQFACHTKLLHCLIGCASRQSDATAAARGLSAAAGLLRALPPTLRVECLRDELPDCLAEAAAQLLAVSAASRASDSPVRRALTDLTLAVLGNRAKLTQCFELAHCQLYGKVLTNKPAAPLPAPPKTAATDAVLTATRLRDHLKSELPAASEQPQPQVGKPATVCYSELVGRSDTVYASDADGQLELGRHKLPWPLRAGHRLPLGLGQSVKLALLNTRQAAIELTKGDIAPELMSLINCRGGHLLLGLSPASACIEGVQVRLEDRDRLVLGLQNLLTKAVPMPDPGRLSVQFHPVTGQIVTGRRCNAGTPFVVQVSIKSSPPLRLHAYEGKIFVRSKRGVVRCLTDTNEILAVNARLLLARSAAAQEARRLRAEARRLRAELEAFGCEFLSAPGNDEEAK</sequence>
<proteinExistence type="predicted"/>
<protein>
    <submittedName>
        <fullName evidence="3 4">PDZ domain-containing protein</fullName>
    </submittedName>
</protein>
<name>A0A1I8HQE1_9PLAT</name>
<dbReference type="WBParaSite" id="maker-uti_cns_0004584-snap-gene-0.4-mRNA-1">
    <property type="protein sequence ID" value="maker-uti_cns_0004584-snap-gene-0.4-mRNA-1"/>
    <property type="gene ID" value="maker-uti_cns_0004584-snap-gene-0.4"/>
</dbReference>
<evidence type="ECO:0000313" key="4">
    <source>
        <dbReference type="WBParaSite" id="maker-uti_cns_0004976-snap-gene-0.4-mRNA-1"/>
    </source>
</evidence>
<organism evidence="2 5">
    <name type="scientific">Macrostomum lignano</name>
    <dbReference type="NCBI Taxonomy" id="282301"/>
    <lineage>
        <taxon>Eukaryota</taxon>
        <taxon>Metazoa</taxon>
        <taxon>Spiralia</taxon>
        <taxon>Lophotrochozoa</taxon>
        <taxon>Platyhelminthes</taxon>
        <taxon>Rhabditophora</taxon>
        <taxon>Macrostomorpha</taxon>
        <taxon>Macrostomida</taxon>
        <taxon>Macrostomidae</taxon>
        <taxon>Macrostomum</taxon>
    </lineage>
</organism>
<evidence type="ECO:0000313" key="5">
    <source>
        <dbReference type="WBParaSite" id="maker-uti_cns_0007349-snap-gene-0.3-mRNA-1"/>
    </source>
</evidence>
<evidence type="ECO:0000256" key="1">
    <source>
        <dbReference type="SAM" id="Coils"/>
    </source>
</evidence>
<accession>A0A1I8HQE1</accession>
<dbReference type="WBParaSite" id="maker-uti_cns_0004976-snap-gene-0.4-mRNA-1">
    <property type="protein sequence ID" value="maker-uti_cns_0004976-snap-gene-0.4-mRNA-1"/>
    <property type="gene ID" value="maker-uti_cns_0004976-snap-gene-0.4"/>
</dbReference>